<organism evidence="1 2">
    <name type="scientific">Helicobacter cinaedi</name>
    <dbReference type="NCBI Taxonomy" id="213"/>
    <lineage>
        <taxon>Bacteria</taxon>
        <taxon>Pseudomonadati</taxon>
        <taxon>Campylobacterota</taxon>
        <taxon>Epsilonproteobacteria</taxon>
        <taxon>Campylobacterales</taxon>
        <taxon>Helicobacteraceae</taxon>
        <taxon>Helicobacter</taxon>
    </lineage>
</organism>
<protein>
    <submittedName>
        <fullName evidence="1">Uncharacterized protein</fullName>
    </submittedName>
</protein>
<evidence type="ECO:0000313" key="2">
    <source>
        <dbReference type="Proteomes" id="UP000255103"/>
    </source>
</evidence>
<accession>A0A377JUX1</accession>
<gene>
    <name evidence="1" type="ORF">NCTC12219_01669</name>
</gene>
<reference evidence="1 2" key="1">
    <citation type="submission" date="2018-06" db="EMBL/GenBank/DDBJ databases">
        <authorList>
            <consortium name="Pathogen Informatics"/>
            <person name="Doyle S."/>
        </authorList>
    </citation>
    <scope>NUCLEOTIDE SEQUENCE [LARGE SCALE GENOMIC DNA]</scope>
    <source>
        <strain evidence="1 2">NCTC12219</strain>
    </source>
</reference>
<sequence>MGFWSEIMQIMRQIESDQNASKLLKQMHHSLKNLEQKKHSKRPTYKLAIKLVGKHQPIPQEYIHIHQVSHISWERLDMLYASHLEIGGVFCVNLRGLIRSFLIALAPHLRENERLMAICDSFIHLPEIYIHKDKDRAEFICKKHRFIMLKSYKAYMLENLNALQNSLSQILLEYKHTLEQARIQQGVKEYFKHYYNAQLQM</sequence>
<dbReference type="EMBL" id="UGHX01000001">
    <property type="protein sequence ID" value="STP11770.1"/>
    <property type="molecule type" value="Genomic_DNA"/>
</dbReference>
<proteinExistence type="predicted"/>
<evidence type="ECO:0000313" key="1">
    <source>
        <dbReference type="EMBL" id="STP11770.1"/>
    </source>
</evidence>
<name>A0A377JUX1_9HELI</name>
<dbReference type="Proteomes" id="UP000255103">
    <property type="component" value="Unassembled WGS sequence"/>
</dbReference>
<dbReference type="AlphaFoldDB" id="A0A377JUX1"/>
<dbReference type="RefSeq" id="WP_115722273.1">
    <property type="nucleotide sequence ID" value="NZ_UGHX01000001.1"/>
</dbReference>